<protein>
    <recommendedName>
        <fullName evidence="3">SIR2-like domain-containing protein</fullName>
    </recommendedName>
</protein>
<accession>A0ABS7HY42</accession>
<evidence type="ECO:0000313" key="2">
    <source>
        <dbReference type="Proteomes" id="UP000777440"/>
    </source>
</evidence>
<dbReference type="SUPFAM" id="SSF52467">
    <property type="entry name" value="DHS-like NAD/FAD-binding domain"/>
    <property type="match status" value="1"/>
</dbReference>
<dbReference type="EMBL" id="JAEUAX010000005">
    <property type="protein sequence ID" value="MBW9110168.1"/>
    <property type="molecule type" value="Genomic_DNA"/>
</dbReference>
<evidence type="ECO:0000313" key="1">
    <source>
        <dbReference type="EMBL" id="MBW9110168.1"/>
    </source>
</evidence>
<dbReference type="Proteomes" id="UP000777440">
    <property type="component" value="Unassembled WGS sequence"/>
</dbReference>
<proteinExistence type="predicted"/>
<comment type="caution">
    <text evidence="1">The sequence shown here is derived from an EMBL/GenBank/DDBJ whole genome shotgun (WGS) entry which is preliminary data.</text>
</comment>
<sequence length="558" mass="62044">MELVRSTTEFSRQPVFRETVKKLASAENLVLYCGAGVTIDFTGLDWGALNSKLFEGLIAGLPREEEAKRLLGVLGPIGLSSILEEAYARAKNGDAAVGRKVRHDRMRDLLYRTDHWQTGRLADSICRLSVAFLRRGRSVTILTTNQDTFLEITFKKYIDEAIADGHALNLPPEPHITVLGEEPAQASEPASTNQLKVVYLHGRIPDHGEGEVQGFVPNGEVDFSTRHEIVRDEILRHLRDQEGAFVAVGTSLRDQPIIEALALDRDGTMDKSCLIPVPFGELSIDTAEAQERLLTFLQFRASHLGFTFVFPDFYSQYPQFFQEVVSELNHPGGLSHGGRLDLWEKTWREGKFASDPSHAHASTADLLAAVRAELNGAKSSYAAPAEERFRLEVWRRDPGKRRLVLHAQSSGEIRDPDVARFAEIAHYSGNCSVDSFIAGRPLLKRADDYERSRKDQRPWNPRWKHYLSVPIAIPYKNGVVSVGVLTLTTMSEDSTLTLVRDGFPHILLSICTKMRSYGAQFLGIDEDTAVTTPADSVSLETQAIDIVTSFGIGSSTDR</sequence>
<dbReference type="RefSeq" id="WP_220339563.1">
    <property type="nucleotide sequence ID" value="NZ_JAEUAX010000005.1"/>
</dbReference>
<organism evidence="1 2">
    <name type="scientific">Microbacterium ureisolvens</name>
    <dbReference type="NCBI Taxonomy" id="2781186"/>
    <lineage>
        <taxon>Bacteria</taxon>
        <taxon>Bacillati</taxon>
        <taxon>Actinomycetota</taxon>
        <taxon>Actinomycetes</taxon>
        <taxon>Micrococcales</taxon>
        <taxon>Microbacteriaceae</taxon>
        <taxon>Microbacterium</taxon>
    </lineage>
</organism>
<dbReference type="InterPro" id="IPR029035">
    <property type="entry name" value="DHS-like_NAD/FAD-binding_dom"/>
</dbReference>
<keyword evidence="2" id="KW-1185">Reference proteome</keyword>
<gene>
    <name evidence="1" type="ORF">JNB61_10325</name>
</gene>
<name>A0ABS7HY42_9MICO</name>
<evidence type="ECO:0008006" key="3">
    <source>
        <dbReference type="Google" id="ProtNLM"/>
    </source>
</evidence>
<reference evidence="1 2" key="1">
    <citation type="journal article" date="2021" name="MBio">
        <title>Poor Competitiveness of Bradyrhizobium in Pigeon Pea Root Colonization in Indian Soils.</title>
        <authorList>
            <person name="Chalasani D."/>
            <person name="Basu A."/>
            <person name="Pullabhotla S.V.S.R.N."/>
            <person name="Jorrin B."/>
            <person name="Neal A.L."/>
            <person name="Poole P.S."/>
            <person name="Podile A.R."/>
            <person name="Tkacz A."/>
        </authorList>
    </citation>
    <scope>NUCLEOTIDE SEQUENCE [LARGE SCALE GENOMIC DNA]</scope>
    <source>
        <strain evidence="1 2">HU12</strain>
    </source>
</reference>